<dbReference type="PANTHER" id="PTHR43190:SF3">
    <property type="entry name" value="N-ACETYL-D-GLUCOSAMINE KINASE"/>
    <property type="match status" value="1"/>
</dbReference>
<name>A0A3S3ZHP6_9MICO</name>
<evidence type="ECO:0000259" key="1">
    <source>
        <dbReference type="Pfam" id="PF01869"/>
    </source>
</evidence>
<dbReference type="Proteomes" id="UP000288547">
    <property type="component" value="Unassembled WGS sequence"/>
</dbReference>
<feature type="domain" description="ATPase BadF/BadG/BcrA/BcrD type" evidence="1">
    <location>
        <begin position="8"/>
        <end position="286"/>
    </location>
</feature>
<dbReference type="EMBL" id="RZNB01000007">
    <property type="protein sequence ID" value="RWZ46301.1"/>
    <property type="molecule type" value="Genomic_DNA"/>
</dbReference>
<gene>
    <name evidence="2" type="ORF">ELQ90_14690</name>
</gene>
<evidence type="ECO:0000313" key="2">
    <source>
        <dbReference type="EMBL" id="RWZ46301.1"/>
    </source>
</evidence>
<dbReference type="PANTHER" id="PTHR43190">
    <property type="entry name" value="N-ACETYL-D-GLUCOSAMINE KINASE"/>
    <property type="match status" value="1"/>
</dbReference>
<proteinExistence type="predicted"/>
<dbReference type="RefSeq" id="WP_128496049.1">
    <property type="nucleotide sequence ID" value="NZ_RZNB01000007.1"/>
</dbReference>
<comment type="caution">
    <text evidence="2">The sequence shown here is derived from an EMBL/GenBank/DDBJ whole genome shotgun (WGS) entry which is preliminary data.</text>
</comment>
<dbReference type="Gene3D" id="3.30.420.40">
    <property type="match status" value="2"/>
</dbReference>
<dbReference type="SUPFAM" id="SSF53067">
    <property type="entry name" value="Actin-like ATPase domain"/>
    <property type="match status" value="2"/>
</dbReference>
<dbReference type="OrthoDB" id="8701357at2"/>
<keyword evidence="3" id="KW-1185">Reference proteome</keyword>
<dbReference type="InterPro" id="IPR043129">
    <property type="entry name" value="ATPase_NBD"/>
</dbReference>
<dbReference type="Pfam" id="PF01869">
    <property type="entry name" value="BcrAD_BadFG"/>
    <property type="match status" value="1"/>
</dbReference>
<dbReference type="InterPro" id="IPR002731">
    <property type="entry name" value="ATPase_BadF"/>
</dbReference>
<dbReference type="AlphaFoldDB" id="A0A3S3ZHP6"/>
<reference evidence="2 3" key="1">
    <citation type="submission" date="2018-12" db="EMBL/GenBank/DDBJ databases">
        <authorList>
            <person name="Li F."/>
        </authorList>
    </citation>
    <scope>NUCLEOTIDE SEQUENCE [LARGE SCALE GENOMIC DNA]</scope>
    <source>
        <strain evidence="2 3">11W25H-1</strain>
    </source>
</reference>
<organism evidence="2 3">
    <name type="scientific">Labedella phragmitis</name>
    <dbReference type="NCBI Taxonomy" id="2498849"/>
    <lineage>
        <taxon>Bacteria</taxon>
        <taxon>Bacillati</taxon>
        <taxon>Actinomycetota</taxon>
        <taxon>Actinomycetes</taxon>
        <taxon>Micrococcales</taxon>
        <taxon>Microbacteriaceae</taxon>
        <taxon>Labedella</taxon>
    </lineage>
</organism>
<evidence type="ECO:0000313" key="3">
    <source>
        <dbReference type="Proteomes" id="UP000288547"/>
    </source>
</evidence>
<dbReference type="InterPro" id="IPR052519">
    <property type="entry name" value="Euk-type_GlcNAc_Kinase"/>
</dbReference>
<protein>
    <recommendedName>
        <fullName evidence="1">ATPase BadF/BadG/BcrA/BcrD type domain-containing protein</fullName>
    </recommendedName>
</protein>
<sequence>MTEGVVAGLDVGGTKAHVLAVDSGGLTVVDRVVPNRGWTRLSDERRRDALVRLAREHLGGLEVTALVAGVHGSDSAEKQRVLGSGLAETFPRTEVVNDSELILPAGGRSTGTGVVAGTGSSATSTGADGQAITVGGWGWALGDDGGAVALVRDAARAVLQAADALERDLLVSTLLDALDARHPHDLGHLLASSEPTEWAAAASAVFMAAAEGSARAAEVIETNAAALAGLLQVIARRGGDISVVVAGGGVMTGQPSFFSAFRRAVELRHGDDARVTLLTRPPVVGAVALARARMDGSIRPDARRT</sequence>
<accession>A0A3S3ZHP6</accession>